<sequence length="132" mass="15133">MGRNQSLFEIQFDRHHGILTIPKLRIKDFAGVFIKNAIACEQCHYEDETYIMNIPRDVKLLVENGIVEHGVGEEEQVAALFNRIAKGVDIKSNCFVEVCTDLNKILPKSLEQMEDNWKQNISTRLGQLFLSL</sequence>
<dbReference type="Pfam" id="PF03140">
    <property type="entry name" value="DUF247"/>
    <property type="match status" value="1"/>
</dbReference>
<proteinExistence type="predicted"/>
<dbReference type="Proteomes" id="UP000327085">
    <property type="component" value="Unassembled WGS sequence"/>
</dbReference>
<dbReference type="PANTHER" id="PTHR31170">
    <property type="entry name" value="BNAC04G53230D PROTEIN"/>
    <property type="match status" value="1"/>
</dbReference>
<dbReference type="Gramene" id="VVA40889">
    <property type="protein sequence ID" value="VVA40889"/>
    <property type="gene ID" value="Prudul26B007739"/>
</dbReference>
<evidence type="ECO:0000313" key="2">
    <source>
        <dbReference type="Proteomes" id="UP000327085"/>
    </source>
</evidence>
<protein>
    <submittedName>
        <fullName evidence="1">PREDICTED: UPF0481</fullName>
    </submittedName>
</protein>
<organism evidence="1 2">
    <name type="scientific">Prunus dulcis</name>
    <name type="common">Almond</name>
    <name type="synonym">Amygdalus dulcis</name>
    <dbReference type="NCBI Taxonomy" id="3755"/>
    <lineage>
        <taxon>Eukaryota</taxon>
        <taxon>Viridiplantae</taxon>
        <taxon>Streptophyta</taxon>
        <taxon>Embryophyta</taxon>
        <taxon>Tracheophyta</taxon>
        <taxon>Spermatophyta</taxon>
        <taxon>Magnoliopsida</taxon>
        <taxon>eudicotyledons</taxon>
        <taxon>Gunneridae</taxon>
        <taxon>Pentapetalae</taxon>
        <taxon>rosids</taxon>
        <taxon>fabids</taxon>
        <taxon>Rosales</taxon>
        <taxon>Rosaceae</taxon>
        <taxon>Amygdaloideae</taxon>
        <taxon>Amygdaleae</taxon>
        <taxon>Prunus</taxon>
    </lineage>
</organism>
<accession>A0A5E4GM58</accession>
<evidence type="ECO:0000313" key="1">
    <source>
        <dbReference type="EMBL" id="VVA40889.1"/>
    </source>
</evidence>
<gene>
    <name evidence="1" type="ORF">ALMOND_2B007739</name>
</gene>
<dbReference type="AlphaFoldDB" id="A0A5E4GM58"/>
<name>A0A5E4GM58_PRUDU</name>
<dbReference type="InterPro" id="IPR004158">
    <property type="entry name" value="DUF247_pln"/>
</dbReference>
<dbReference type="InParanoid" id="A0A5E4GM58"/>
<dbReference type="EMBL" id="CABIKO010001106">
    <property type="protein sequence ID" value="VVA40889.1"/>
    <property type="molecule type" value="Genomic_DNA"/>
</dbReference>
<reference evidence="2" key="1">
    <citation type="journal article" date="2020" name="Plant J.">
        <title>Transposons played a major role in the diversification between the closely related almond and peach genomes: results from the almond genome sequence.</title>
        <authorList>
            <person name="Alioto T."/>
            <person name="Alexiou K.G."/>
            <person name="Bardil A."/>
            <person name="Barteri F."/>
            <person name="Castanera R."/>
            <person name="Cruz F."/>
            <person name="Dhingra A."/>
            <person name="Duval H."/>
            <person name="Fernandez I Marti A."/>
            <person name="Frias L."/>
            <person name="Galan B."/>
            <person name="Garcia J.L."/>
            <person name="Howad W."/>
            <person name="Gomez-Garrido J."/>
            <person name="Gut M."/>
            <person name="Julca I."/>
            <person name="Morata J."/>
            <person name="Puigdomenech P."/>
            <person name="Ribeca P."/>
            <person name="Rubio Cabetas M.J."/>
            <person name="Vlasova A."/>
            <person name="Wirthensohn M."/>
            <person name="Garcia-Mas J."/>
            <person name="Gabaldon T."/>
            <person name="Casacuberta J.M."/>
            <person name="Arus P."/>
        </authorList>
    </citation>
    <scope>NUCLEOTIDE SEQUENCE [LARGE SCALE GENOMIC DNA]</scope>
    <source>
        <strain evidence="2">cv. Texas</strain>
    </source>
</reference>
<dbReference type="PANTHER" id="PTHR31170:SF25">
    <property type="entry name" value="BNAA09G04570D PROTEIN"/>
    <property type="match status" value="1"/>
</dbReference>